<dbReference type="EMBL" id="CAMPGE010009427">
    <property type="protein sequence ID" value="CAI2368295.1"/>
    <property type="molecule type" value="Genomic_DNA"/>
</dbReference>
<gene>
    <name evidence="1" type="ORF">ECRASSUSDP1_LOCUS9586</name>
</gene>
<keyword evidence="2" id="KW-1185">Reference proteome</keyword>
<accession>A0AAD1UNV6</accession>
<sequence length="43" mass="4839">MILVTQSFFEVYSSCIQPFILSEPKTISKIVHTSLPTQGLLKI</sequence>
<name>A0AAD1UNV6_EUPCR</name>
<proteinExistence type="predicted"/>
<dbReference type="AlphaFoldDB" id="A0AAD1UNV6"/>
<comment type="caution">
    <text evidence="1">The sequence shown here is derived from an EMBL/GenBank/DDBJ whole genome shotgun (WGS) entry which is preliminary data.</text>
</comment>
<dbReference type="Proteomes" id="UP001295684">
    <property type="component" value="Unassembled WGS sequence"/>
</dbReference>
<evidence type="ECO:0000313" key="1">
    <source>
        <dbReference type="EMBL" id="CAI2368295.1"/>
    </source>
</evidence>
<reference evidence="1" key="1">
    <citation type="submission" date="2023-07" db="EMBL/GenBank/DDBJ databases">
        <authorList>
            <consortium name="AG Swart"/>
            <person name="Singh M."/>
            <person name="Singh A."/>
            <person name="Seah K."/>
            <person name="Emmerich C."/>
        </authorList>
    </citation>
    <scope>NUCLEOTIDE SEQUENCE</scope>
    <source>
        <strain evidence="1">DP1</strain>
    </source>
</reference>
<organism evidence="1 2">
    <name type="scientific">Euplotes crassus</name>
    <dbReference type="NCBI Taxonomy" id="5936"/>
    <lineage>
        <taxon>Eukaryota</taxon>
        <taxon>Sar</taxon>
        <taxon>Alveolata</taxon>
        <taxon>Ciliophora</taxon>
        <taxon>Intramacronucleata</taxon>
        <taxon>Spirotrichea</taxon>
        <taxon>Hypotrichia</taxon>
        <taxon>Euplotida</taxon>
        <taxon>Euplotidae</taxon>
        <taxon>Moneuplotes</taxon>
    </lineage>
</organism>
<evidence type="ECO:0000313" key="2">
    <source>
        <dbReference type="Proteomes" id="UP001295684"/>
    </source>
</evidence>
<protein>
    <submittedName>
        <fullName evidence="1">Uncharacterized protein</fullName>
    </submittedName>
</protein>